<organism evidence="3 4">
    <name type="scientific">Aerophobetes bacterium</name>
    <dbReference type="NCBI Taxonomy" id="2030807"/>
    <lineage>
        <taxon>Bacteria</taxon>
        <taxon>Candidatus Aerophobota</taxon>
    </lineage>
</organism>
<dbReference type="AlphaFoldDB" id="A0A2A4YMA9"/>
<proteinExistence type="predicted"/>
<dbReference type="SUPFAM" id="SSF53335">
    <property type="entry name" value="S-adenosyl-L-methionine-dependent methyltransferases"/>
    <property type="match status" value="1"/>
</dbReference>
<dbReference type="GO" id="GO:0032259">
    <property type="term" value="P:methylation"/>
    <property type="evidence" value="ECO:0007669"/>
    <property type="project" value="UniProtKB-KW"/>
</dbReference>
<dbReference type="PANTHER" id="PTHR43648:SF1">
    <property type="entry name" value="ELECTRON TRANSFER FLAVOPROTEIN BETA SUBUNIT LYSINE METHYLTRANSFERASE"/>
    <property type="match status" value="1"/>
</dbReference>
<evidence type="ECO:0000256" key="1">
    <source>
        <dbReference type="ARBA" id="ARBA00022603"/>
    </source>
</evidence>
<dbReference type="CDD" id="cd02440">
    <property type="entry name" value="AdoMet_MTases"/>
    <property type="match status" value="1"/>
</dbReference>
<dbReference type="Pfam" id="PF06325">
    <property type="entry name" value="PrmA"/>
    <property type="match status" value="1"/>
</dbReference>
<dbReference type="Gene3D" id="3.40.50.150">
    <property type="entry name" value="Vaccinia Virus protein VP39"/>
    <property type="match status" value="1"/>
</dbReference>
<evidence type="ECO:0008006" key="5">
    <source>
        <dbReference type="Google" id="ProtNLM"/>
    </source>
</evidence>
<dbReference type="InterPro" id="IPR050078">
    <property type="entry name" value="Ribosomal_L11_MeTrfase_PrmA"/>
</dbReference>
<accession>A0A2A4YMA9</accession>
<dbReference type="PANTHER" id="PTHR43648">
    <property type="entry name" value="ELECTRON TRANSFER FLAVOPROTEIN BETA SUBUNIT LYSINE METHYLTRANSFERASE"/>
    <property type="match status" value="1"/>
</dbReference>
<evidence type="ECO:0000313" key="3">
    <source>
        <dbReference type="EMBL" id="PCI95864.1"/>
    </source>
</evidence>
<dbReference type="GO" id="GO:0016279">
    <property type="term" value="F:protein-lysine N-methyltransferase activity"/>
    <property type="evidence" value="ECO:0007669"/>
    <property type="project" value="TreeGrafter"/>
</dbReference>
<evidence type="ECO:0000313" key="4">
    <source>
        <dbReference type="Proteomes" id="UP000217838"/>
    </source>
</evidence>
<reference evidence="4" key="1">
    <citation type="submission" date="2017-08" db="EMBL/GenBank/DDBJ databases">
        <title>A dynamic microbial community with high functional redundancy inhabits the cold, oxic subseafloor aquifer.</title>
        <authorList>
            <person name="Tully B.J."/>
            <person name="Wheat C.G."/>
            <person name="Glazer B.T."/>
            <person name="Huber J.A."/>
        </authorList>
    </citation>
    <scope>NUCLEOTIDE SEQUENCE [LARGE SCALE GENOMIC DNA]</scope>
</reference>
<name>A0A2A4YMA9_UNCAE</name>
<protein>
    <recommendedName>
        <fullName evidence="5">50S ribosomal protein L11 methyltransferase</fullName>
    </recommendedName>
</protein>
<evidence type="ECO:0000256" key="2">
    <source>
        <dbReference type="ARBA" id="ARBA00022679"/>
    </source>
</evidence>
<keyword evidence="2" id="KW-0808">Transferase</keyword>
<keyword evidence="1" id="KW-0489">Methyltransferase</keyword>
<gene>
    <name evidence="3" type="ORF">COB11_01015</name>
</gene>
<comment type="caution">
    <text evidence="3">The sequence shown here is derived from an EMBL/GenBank/DDBJ whole genome shotgun (WGS) entry which is preliminary data.</text>
</comment>
<dbReference type="InterPro" id="IPR029063">
    <property type="entry name" value="SAM-dependent_MTases_sf"/>
</dbReference>
<sequence>MKHAQFQIFTTYENALHELTSLGIEHPYSIEEQEGLLIGGFFETVPTRDLKNSILISTQDEIDWDEQLTFSPYYKEGVVEIDLADFSSTNDGNILKLIAGPGFGDLSHPTTQLMLESLPDVVEGKNVIDIGCGNGILTLASLLLGAKTAYGIDIEDEALEHAEKNAELNDLPLDLFRKSLNISELDDSVYLINMTLLEQTEVYKILKPLNISGLILISGLLEEQKSQFFNHFFSSNYTLIEERVKMGWVSLLIQT</sequence>
<dbReference type="Proteomes" id="UP000217838">
    <property type="component" value="Unassembled WGS sequence"/>
</dbReference>
<dbReference type="EMBL" id="NVUU01000007">
    <property type="protein sequence ID" value="PCI95864.1"/>
    <property type="molecule type" value="Genomic_DNA"/>
</dbReference>